<evidence type="ECO:0000313" key="3">
    <source>
        <dbReference type="Proteomes" id="UP001454036"/>
    </source>
</evidence>
<dbReference type="InterPro" id="IPR002156">
    <property type="entry name" value="RNaseH_domain"/>
</dbReference>
<feature type="domain" description="RNase H type-1" evidence="1">
    <location>
        <begin position="217"/>
        <end position="276"/>
    </location>
</feature>
<proteinExistence type="predicted"/>
<dbReference type="Proteomes" id="UP001454036">
    <property type="component" value="Unassembled WGS sequence"/>
</dbReference>
<dbReference type="EMBL" id="BAABME010033017">
    <property type="protein sequence ID" value="GAA0151475.1"/>
    <property type="molecule type" value="Genomic_DNA"/>
</dbReference>
<protein>
    <recommendedName>
        <fullName evidence="1">RNase H type-1 domain-containing protein</fullName>
    </recommendedName>
</protein>
<dbReference type="PANTHER" id="PTHR47074">
    <property type="entry name" value="BNAC02G40300D PROTEIN"/>
    <property type="match status" value="1"/>
</dbReference>
<evidence type="ECO:0000313" key="2">
    <source>
        <dbReference type="EMBL" id="GAA0151475.1"/>
    </source>
</evidence>
<dbReference type="Pfam" id="PF13456">
    <property type="entry name" value="RVT_3"/>
    <property type="match status" value="1"/>
</dbReference>
<dbReference type="InterPro" id="IPR044730">
    <property type="entry name" value="RNase_H-like_dom_plant"/>
</dbReference>
<gene>
    <name evidence="2" type="ORF">LIER_43145</name>
</gene>
<sequence length="277" mass="31706">MAKFYWASSKGDKGIHWKAWDSLCLEKNERELDFKDLECMNLVLLVKQRWRLVSRQASLLYKVGGDIYGFGKGKRHSGFPLSRLRVQDNWVWHHTKCGSYTTSSGYKSAREMKKNDDFGGRTMGGSSGGARQDTCWKDLLSKKIYYMSWLLVLFLPDFGLCHHGVLIQLETHGSLWGNKGDKTSFPCWLAPFGSFGRLEIVPFLKEKKSEDDYIKVNVDAAYWKEINSGAIGVVGRQHNGVFMGAAFYRIPYFRTPLLAECLAIRAGIEMAWMTNWK</sequence>
<dbReference type="AlphaFoldDB" id="A0AAV3PMD1"/>
<reference evidence="2 3" key="1">
    <citation type="submission" date="2024-01" db="EMBL/GenBank/DDBJ databases">
        <title>The complete chloroplast genome sequence of Lithospermum erythrorhizon: insights into the phylogenetic relationship among Boraginaceae species and the maternal lineages of purple gromwells.</title>
        <authorList>
            <person name="Okada T."/>
            <person name="Watanabe K."/>
        </authorList>
    </citation>
    <scope>NUCLEOTIDE SEQUENCE [LARGE SCALE GENOMIC DNA]</scope>
</reference>
<dbReference type="GO" id="GO:0003676">
    <property type="term" value="F:nucleic acid binding"/>
    <property type="evidence" value="ECO:0007669"/>
    <property type="project" value="InterPro"/>
</dbReference>
<dbReference type="PANTHER" id="PTHR47074:SF11">
    <property type="entry name" value="REVERSE TRANSCRIPTASE-LIKE PROTEIN"/>
    <property type="match status" value="1"/>
</dbReference>
<evidence type="ECO:0000259" key="1">
    <source>
        <dbReference type="Pfam" id="PF13456"/>
    </source>
</evidence>
<dbReference type="CDD" id="cd06222">
    <property type="entry name" value="RNase_H_like"/>
    <property type="match status" value="1"/>
</dbReference>
<dbReference type="InterPro" id="IPR052929">
    <property type="entry name" value="RNase_H-like_EbsB-rel"/>
</dbReference>
<name>A0AAV3PMD1_LITER</name>
<comment type="caution">
    <text evidence="2">The sequence shown here is derived from an EMBL/GenBank/DDBJ whole genome shotgun (WGS) entry which is preliminary data.</text>
</comment>
<keyword evidence="3" id="KW-1185">Reference proteome</keyword>
<dbReference type="GO" id="GO:0004523">
    <property type="term" value="F:RNA-DNA hybrid ribonuclease activity"/>
    <property type="evidence" value="ECO:0007669"/>
    <property type="project" value="InterPro"/>
</dbReference>
<accession>A0AAV3PMD1</accession>
<organism evidence="2 3">
    <name type="scientific">Lithospermum erythrorhizon</name>
    <name type="common">Purple gromwell</name>
    <name type="synonym">Lithospermum officinale var. erythrorhizon</name>
    <dbReference type="NCBI Taxonomy" id="34254"/>
    <lineage>
        <taxon>Eukaryota</taxon>
        <taxon>Viridiplantae</taxon>
        <taxon>Streptophyta</taxon>
        <taxon>Embryophyta</taxon>
        <taxon>Tracheophyta</taxon>
        <taxon>Spermatophyta</taxon>
        <taxon>Magnoliopsida</taxon>
        <taxon>eudicotyledons</taxon>
        <taxon>Gunneridae</taxon>
        <taxon>Pentapetalae</taxon>
        <taxon>asterids</taxon>
        <taxon>lamiids</taxon>
        <taxon>Boraginales</taxon>
        <taxon>Boraginaceae</taxon>
        <taxon>Boraginoideae</taxon>
        <taxon>Lithospermeae</taxon>
        <taxon>Lithospermum</taxon>
    </lineage>
</organism>